<organism evidence="1 2">
    <name type="scientific">Phytophthora palmivora</name>
    <dbReference type="NCBI Taxonomy" id="4796"/>
    <lineage>
        <taxon>Eukaryota</taxon>
        <taxon>Sar</taxon>
        <taxon>Stramenopiles</taxon>
        <taxon>Oomycota</taxon>
        <taxon>Peronosporomycetes</taxon>
        <taxon>Peronosporales</taxon>
        <taxon>Peronosporaceae</taxon>
        <taxon>Phytophthora</taxon>
    </lineage>
</organism>
<sequence>MPRVLAYPQTYPERQFEKLYLHLSAEIGLVYFNGGDKNATNQVDYMDNNEEAHYFDVRADYSDSDLDIPMVPDMSHVRSSCICGSRETTAIGHRPKTSK</sequence>
<dbReference type="AlphaFoldDB" id="A0A2P4XVY2"/>
<proteinExistence type="predicted"/>
<comment type="caution">
    <text evidence="1">The sequence shown here is derived from an EMBL/GenBank/DDBJ whole genome shotgun (WGS) entry which is preliminary data.</text>
</comment>
<protein>
    <submittedName>
        <fullName evidence="1">Porin</fullName>
    </submittedName>
</protein>
<keyword evidence="2" id="KW-1185">Reference proteome</keyword>
<evidence type="ECO:0000313" key="2">
    <source>
        <dbReference type="Proteomes" id="UP000237271"/>
    </source>
</evidence>
<evidence type="ECO:0000313" key="1">
    <source>
        <dbReference type="EMBL" id="POM69712.1"/>
    </source>
</evidence>
<dbReference type="EMBL" id="NCKW01007828">
    <property type="protein sequence ID" value="POM69712.1"/>
    <property type="molecule type" value="Genomic_DNA"/>
</dbReference>
<reference evidence="1 2" key="1">
    <citation type="journal article" date="2017" name="Genome Biol. Evol.">
        <title>Phytophthora megakarya and P. palmivora, closely related causal agents of cacao black pod rot, underwent increases in genome sizes and gene numbers by different mechanisms.</title>
        <authorList>
            <person name="Ali S.S."/>
            <person name="Shao J."/>
            <person name="Lary D.J."/>
            <person name="Kronmiller B."/>
            <person name="Shen D."/>
            <person name="Strem M.D."/>
            <person name="Amoako-Attah I."/>
            <person name="Akrofi A.Y."/>
            <person name="Begoude B.A."/>
            <person name="Ten Hoopen G.M."/>
            <person name="Coulibaly K."/>
            <person name="Kebe B.I."/>
            <person name="Melnick R.L."/>
            <person name="Guiltinan M.J."/>
            <person name="Tyler B.M."/>
            <person name="Meinhardt L.W."/>
            <person name="Bailey B.A."/>
        </authorList>
    </citation>
    <scope>NUCLEOTIDE SEQUENCE [LARGE SCALE GENOMIC DNA]</scope>
    <source>
        <strain evidence="2">sbr112.9</strain>
    </source>
</reference>
<accession>A0A2P4XVY2</accession>
<gene>
    <name evidence="1" type="ORF">PHPALM_13986</name>
</gene>
<name>A0A2P4XVY2_9STRA</name>
<dbReference type="Proteomes" id="UP000237271">
    <property type="component" value="Unassembled WGS sequence"/>
</dbReference>